<evidence type="ECO:0000313" key="3">
    <source>
        <dbReference type="Proteomes" id="UP000092445"/>
    </source>
</evidence>
<proteinExistence type="predicted"/>
<reference evidence="3" key="1">
    <citation type="submission" date="2014-03" db="EMBL/GenBank/DDBJ databases">
        <authorList>
            <person name="Aksoy S."/>
            <person name="Warren W."/>
            <person name="Wilson R.K."/>
        </authorList>
    </citation>
    <scope>NUCLEOTIDE SEQUENCE [LARGE SCALE GENOMIC DNA]</scope>
    <source>
        <strain evidence="3">IAEA</strain>
    </source>
</reference>
<sequence>MSYRTLAFFGILLVVQSHFVTPERSPVDDHKFDTNNKLYKGTLAAFVKFATQWGQRYGQVIEKVIEDLKAEGKGHENVDEIEQLQEIVELSKHLKGDSDDETLHNIMDFDEEEINTDEILEQYADMDHILALVYKDGKDVVKEFYRNLVKFVHGFSKALEKYTKDMSEEERAEHKQFFEWFNKFEELKQKNDVIAQSHMFLDFFKLFKPNI</sequence>
<reference evidence="2" key="2">
    <citation type="submission" date="2020-05" db="UniProtKB">
        <authorList>
            <consortium name="EnsemblMetazoa"/>
        </authorList>
    </citation>
    <scope>IDENTIFICATION</scope>
    <source>
        <strain evidence="2">IAEA</strain>
    </source>
</reference>
<feature type="chain" id="PRO_5008402830" evidence="1">
    <location>
        <begin position="23"/>
        <end position="211"/>
    </location>
</feature>
<name>A0A1A9ZFF3_GLOPL</name>
<keyword evidence="3" id="KW-1185">Reference proteome</keyword>
<dbReference type="AlphaFoldDB" id="A0A1A9ZFF3"/>
<dbReference type="Proteomes" id="UP000092445">
    <property type="component" value="Unassembled WGS sequence"/>
</dbReference>
<organism evidence="2 3">
    <name type="scientific">Glossina pallidipes</name>
    <name type="common">Tsetse fly</name>
    <dbReference type="NCBI Taxonomy" id="7398"/>
    <lineage>
        <taxon>Eukaryota</taxon>
        <taxon>Metazoa</taxon>
        <taxon>Ecdysozoa</taxon>
        <taxon>Arthropoda</taxon>
        <taxon>Hexapoda</taxon>
        <taxon>Insecta</taxon>
        <taxon>Pterygota</taxon>
        <taxon>Neoptera</taxon>
        <taxon>Endopterygota</taxon>
        <taxon>Diptera</taxon>
        <taxon>Brachycera</taxon>
        <taxon>Muscomorpha</taxon>
        <taxon>Hippoboscoidea</taxon>
        <taxon>Glossinidae</taxon>
        <taxon>Glossina</taxon>
    </lineage>
</organism>
<evidence type="ECO:0000313" key="2">
    <source>
        <dbReference type="EnsemblMetazoa" id="GPAI012918-PA"/>
    </source>
</evidence>
<evidence type="ECO:0000256" key="1">
    <source>
        <dbReference type="SAM" id="SignalP"/>
    </source>
</evidence>
<dbReference type="EnsemblMetazoa" id="GPAI012918-RA">
    <property type="protein sequence ID" value="GPAI012918-PA"/>
    <property type="gene ID" value="GPAI012918"/>
</dbReference>
<protein>
    <submittedName>
        <fullName evidence="2">Uncharacterized protein</fullName>
    </submittedName>
</protein>
<keyword evidence="1" id="KW-0732">Signal</keyword>
<feature type="signal peptide" evidence="1">
    <location>
        <begin position="1"/>
        <end position="22"/>
    </location>
</feature>
<accession>A0A1A9ZFF3</accession>
<dbReference type="VEuPathDB" id="VectorBase:GPAI012918"/>